<feature type="transmembrane region" description="Helical" evidence="7">
    <location>
        <begin position="124"/>
        <end position="142"/>
    </location>
</feature>
<feature type="transmembrane region" description="Helical" evidence="7">
    <location>
        <begin position="385"/>
        <end position="405"/>
    </location>
</feature>
<accession>A0A1G7XTT0</accession>
<dbReference type="Pfam" id="PF07690">
    <property type="entry name" value="MFS_1"/>
    <property type="match status" value="1"/>
</dbReference>
<feature type="transmembrane region" description="Helical" evidence="7">
    <location>
        <begin position="69"/>
        <end position="89"/>
    </location>
</feature>
<keyword evidence="3" id="KW-1003">Cell membrane</keyword>
<dbReference type="InterPro" id="IPR020846">
    <property type="entry name" value="MFS_dom"/>
</dbReference>
<dbReference type="InterPro" id="IPR011701">
    <property type="entry name" value="MFS"/>
</dbReference>
<keyword evidence="2" id="KW-0813">Transport</keyword>
<keyword evidence="10" id="KW-1185">Reference proteome</keyword>
<evidence type="ECO:0000259" key="8">
    <source>
        <dbReference type="PROSITE" id="PS50850"/>
    </source>
</evidence>
<feature type="transmembrane region" description="Helical" evidence="7">
    <location>
        <begin position="213"/>
        <end position="232"/>
    </location>
</feature>
<protein>
    <submittedName>
        <fullName evidence="9">Drug resistance transporter, EmrB/QacA subfamily</fullName>
    </submittedName>
</protein>
<organism evidence="9 10">
    <name type="scientific">Propionivibrio dicarboxylicus</name>
    <dbReference type="NCBI Taxonomy" id="83767"/>
    <lineage>
        <taxon>Bacteria</taxon>
        <taxon>Pseudomonadati</taxon>
        <taxon>Pseudomonadota</taxon>
        <taxon>Betaproteobacteria</taxon>
        <taxon>Rhodocyclales</taxon>
        <taxon>Rhodocyclaceae</taxon>
        <taxon>Propionivibrio</taxon>
    </lineage>
</organism>
<feature type="domain" description="Major facilitator superfamily (MFS) profile" evidence="8">
    <location>
        <begin position="1"/>
        <end position="446"/>
    </location>
</feature>
<feature type="transmembrane region" description="Helical" evidence="7">
    <location>
        <begin position="343"/>
        <end position="364"/>
    </location>
</feature>
<comment type="subcellular location">
    <subcellularLocation>
        <location evidence="1">Cell membrane</location>
        <topology evidence="1">Multi-pass membrane protein</topology>
    </subcellularLocation>
</comment>
<feature type="transmembrane region" description="Helical" evidence="7">
    <location>
        <begin position="154"/>
        <end position="174"/>
    </location>
</feature>
<dbReference type="Gene3D" id="1.20.1250.20">
    <property type="entry name" value="MFS general substrate transporter like domains"/>
    <property type="match status" value="1"/>
</dbReference>
<keyword evidence="5 7" id="KW-1133">Transmembrane helix</keyword>
<dbReference type="Proteomes" id="UP000198607">
    <property type="component" value="Unassembled WGS sequence"/>
</dbReference>
<feature type="transmembrane region" description="Helical" evidence="7">
    <location>
        <begin position="186"/>
        <end position="207"/>
    </location>
</feature>
<dbReference type="PANTHER" id="PTHR42718:SF46">
    <property type="entry name" value="BLR6921 PROTEIN"/>
    <property type="match status" value="1"/>
</dbReference>
<keyword evidence="6 7" id="KW-0472">Membrane</keyword>
<dbReference type="EMBL" id="FNCY01000002">
    <property type="protein sequence ID" value="SDG87587.1"/>
    <property type="molecule type" value="Genomic_DNA"/>
</dbReference>
<evidence type="ECO:0000256" key="1">
    <source>
        <dbReference type="ARBA" id="ARBA00004651"/>
    </source>
</evidence>
<dbReference type="PANTHER" id="PTHR42718">
    <property type="entry name" value="MAJOR FACILITATOR SUPERFAMILY MULTIDRUG TRANSPORTER MFSC"/>
    <property type="match status" value="1"/>
</dbReference>
<dbReference type="GO" id="GO:0005886">
    <property type="term" value="C:plasma membrane"/>
    <property type="evidence" value="ECO:0007669"/>
    <property type="project" value="UniProtKB-SubCell"/>
</dbReference>
<feature type="transmembrane region" description="Helical" evidence="7">
    <location>
        <begin position="318"/>
        <end position="337"/>
    </location>
</feature>
<dbReference type="STRING" id="83767.SAMN05660652_00795"/>
<keyword evidence="4 7" id="KW-0812">Transmembrane</keyword>
<evidence type="ECO:0000256" key="2">
    <source>
        <dbReference type="ARBA" id="ARBA00022448"/>
    </source>
</evidence>
<evidence type="ECO:0000256" key="7">
    <source>
        <dbReference type="SAM" id="Phobius"/>
    </source>
</evidence>
<evidence type="ECO:0000256" key="4">
    <source>
        <dbReference type="ARBA" id="ARBA00022692"/>
    </source>
</evidence>
<feature type="transmembrane region" description="Helical" evidence="7">
    <location>
        <begin position="244"/>
        <end position="266"/>
    </location>
</feature>
<feature type="transmembrane region" description="Helical" evidence="7">
    <location>
        <begin position="272"/>
        <end position="297"/>
    </location>
</feature>
<proteinExistence type="predicted"/>
<feature type="transmembrane region" description="Helical" evidence="7">
    <location>
        <begin position="95"/>
        <end position="112"/>
    </location>
</feature>
<dbReference type="Gene3D" id="1.20.1720.10">
    <property type="entry name" value="Multidrug resistance protein D"/>
    <property type="match status" value="1"/>
</dbReference>
<gene>
    <name evidence="9" type="ORF">SAMN05660652_00795</name>
</gene>
<dbReference type="GO" id="GO:0022857">
    <property type="term" value="F:transmembrane transporter activity"/>
    <property type="evidence" value="ECO:0007669"/>
    <property type="project" value="InterPro"/>
</dbReference>
<name>A0A1G7XTT0_9RHOO</name>
<feature type="transmembrane region" description="Helical" evidence="7">
    <location>
        <begin position="417"/>
        <end position="436"/>
    </location>
</feature>
<evidence type="ECO:0000256" key="3">
    <source>
        <dbReference type="ARBA" id="ARBA00022475"/>
    </source>
</evidence>
<evidence type="ECO:0000313" key="9">
    <source>
        <dbReference type="EMBL" id="SDG87587.1"/>
    </source>
</evidence>
<dbReference type="AlphaFoldDB" id="A0A1G7XTT0"/>
<reference evidence="9 10" key="1">
    <citation type="submission" date="2016-10" db="EMBL/GenBank/DDBJ databases">
        <authorList>
            <person name="de Groot N.N."/>
        </authorList>
    </citation>
    <scope>NUCLEOTIDE SEQUENCE [LARGE SCALE GENOMIC DNA]</scope>
    <source>
        <strain evidence="9 10">DSM 5885</strain>
    </source>
</reference>
<evidence type="ECO:0000313" key="10">
    <source>
        <dbReference type="Proteomes" id="UP000198607"/>
    </source>
</evidence>
<dbReference type="SUPFAM" id="SSF103473">
    <property type="entry name" value="MFS general substrate transporter"/>
    <property type="match status" value="1"/>
</dbReference>
<dbReference type="InterPro" id="IPR036259">
    <property type="entry name" value="MFS_trans_sf"/>
</dbReference>
<dbReference type="PROSITE" id="PS50850">
    <property type="entry name" value="MFS"/>
    <property type="match status" value="1"/>
</dbReference>
<feature type="transmembrane region" description="Helical" evidence="7">
    <location>
        <begin position="40"/>
        <end position="57"/>
    </location>
</feature>
<sequence length="456" mass="48797">MWLVAGAYFMEFLDATVITTALPEMARSFGAQTVEMSTGMSAYMLAMAVFIPLSGWISERFGPRRVFGGAVFVFTLASALCSLSTGLWLFTGARILQGIGGAMMVPVGRVAVLRGTPKEGLIRAIAMLTWPALTAPVLGPPLGGFITEQWGWQWIFWINVPLGLIGFILALRWIGVSQGEARPFDLPGFLLSGVGCSALMLACDLASHTPFVLRDVAVLAVVGLVATVWAVRHLKRAQHPLVDLRALSIQTFAVAMWGGSVFRMAINSAPFLLPLLFQLVFGFSPSMSGMLLLALFAGNLCMKPGTTWVMQRWGFRRVLIVNGWLVALGFVGCALLVPGTSKALIMAVLFFSGLCRSMQFTCLNTLSFCDIAKDRMNGASTLSSIFFQMGIALGVALGAAALQASTLLNTGSVTLELFNFQVAFLAMALFSALAILDFVRLPDDAGAHVSGAKSGR</sequence>
<evidence type="ECO:0000256" key="6">
    <source>
        <dbReference type="ARBA" id="ARBA00023136"/>
    </source>
</evidence>
<evidence type="ECO:0000256" key="5">
    <source>
        <dbReference type="ARBA" id="ARBA00022989"/>
    </source>
</evidence>